<dbReference type="AlphaFoldDB" id="A0A8K1CMD9"/>
<evidence type="ECO:0000256" key="1">
    <source>
        <dbReference type="SAM" id="MobiDB-lite"/>
    </source>
</evidence>
<dbReference type="Proteomes" id="UP000794436">
    <property type="component" value="Unassembled WGS sequence"/>
</dbReference>
<feature type="compositionally biased region" description="Low complexity" evidence="1">
    <location>
        <begin position="296"/>
        <end position="308"/>
    </location>
</feature>
<dbReference type="OrthoDB" id="164060at2759"/>
<protein>
    <recommendedName>
        <fullName evidence="5">Transmembrane protein</fullName>
    </recommendedName>
</protein>
<dbReference type="EMBL" id="SPLM01000036">
    <property type="protein sequence ID" value="TMW66202.1"/>
    <property type="molecule type" value="Genomic_DNA"/>
</dbReference>
<feature type="region of interest" description="Disordered" evidence="1">
    <location>
        <begin position="749"/>
        <end position="768"/>
    </location>
</feature>
<evidence type="ECO:0000256" key="2">
    <source>
        <dbReference type="SAM" id="Phobius"/>
    </source>
</evidence>
<keyword evidence="2" id="KW-0472">Membrane</keyword>
<evidence type="ECO:0008006" key="5">
    <source>
        <dbReference type="Google" id="ProtNLM"/>
    </source>
</evidence>
<keyword evidence="2" id="KW-1133">Transmembrane helix</keyword>
<proteinExistence type="predicted"/>
<evidence type="ECO:0000313" key="4">
    <source>
        <dbReference type="Proteomes" id="UP000794436"/>
    </source>
</evidence>
<sequence length="964" mass="105780">MMARPLPPMSEYDTLDEHLDDLEEPGANLLQDFVLRSNGAVSNDTPVSISNGYTSEESDYSVTTPSDEQMYADMSFLQSADTSELVEVVADFCENDDLTALTPQQQQVFAGKMIKGKTSKYRGVTQTSKTSWGAKYSAKRITNTCKTPDEAARAYDEYLKTNYPQKYPKFANFCVRCDRFVNPLGLPEFRNECCCDKYSESGSTEVESPAPASETDMDDEPRGDDGVLLRQGSSLSISSLKLSFLEDADPLFDETMLPSDQRGSLVKKDSFTIAAVESFTNDGSLDRIIKDIDRTSSSSKPSFTHSNSFGSRPSIAHQGSGNMVVQDFSPEEWQNLSEYLMTEQGQAATRNSGGMGSTITPPVRPISQQQQRGGYKKIHSLDFDDAMDHNPSDIKEEQFASVEDVDDLASAFMSSSGPTNNTIPSQTRSSPAFPALVEVQTPFLEKYWRNDRKNIQCFPYCPEHGDYYRVRIENLQHRGKGVCRAPVKVMVTIPTNQPLAPSGLLLLARCNSSFSRNEVLAAQQYLNALEIKDLQTVSAVGVVDKFGVLSDGSGVQFEVTFFPDVWKFEFDLPKKRRHTGGGAEADFDGAGSEFLYFFEIDVFYSTDKSTFQRLGHAESLSFQIGNTRTLLRQRNRMADDTTMGDSDRVLGPEDIPTKKRAKASRLQHGRASTIDVCDETDPAYAPSNKYITGEAIDSKSDAGLTTHADVDKLCRMDSNDALLDVKIAGTAPGSKIWKDHDDDVTEGPSTYGRYVSPKNGGAKLATEPEHGVTVATLKRAGEAAPIAKGESSSSGNQEDGHSWGSLFGYGAVSIPLSVVFMVISFISLVPFIILPPLSPAMVRLLDTLSDSELKRANSTCNGSDQRYVLNRLDNGGKKMCQYHSDGAVWARFVYFSGGKLIFSIIVFVPALLLSVFGLILFPVRPFSRALLSGASSIMVSSREYSRKSLGKPYSHAAQGVDGLV</sequence>
<reference evidence="3" key="1">
    <citation type="submission" date="2019-03" db="EMBL/GenBank/DDBJ databases">
        <title>Long read genome sequence of the mycoparasitic Pythium oligandrum ATCC 38472 isolated from sugarbeet rhizosphere.</title>
        <authorList>
            <person name="Gaulin E."/>
        </authorList>
    </citation>
    <scope>NUCLEOTIDE SEQUENCE</scope>
    <source>
        <strain evidence="3">ATCC 38472_TT</strain>
    </source>
</reference>
<keyword evidence="4" id="KW-1185">Reference proteome</keyword>
<feature type="region of interest" description="Disordered" evidence="1">
    <location>
        <begin position="295"/>
        <end position="320"/>
    </location>
</feature>
<feature type="transmembrane region" description="Helical" evidence="2">
    <location>
        <begin position="900"/>
        <end position="921"/>
    </location>
</feature>
<evidence type="ECO:0000313" key="3">
    <source>
        <dbReference type="EMBL" id="TMW66202.1"/>
    </source>
</evidence>
<accession>A0A8K1CMD9</accession>
<comment type="caution">
    <text evidence="3">The sequence shown here is derived from an EMBL/GenBank/DDBJ whole genome shotgun (WGS) entry which is preliminary data.</text>
</comment>
<name>A0A8K1CMD9_PYTOL</name>
<gene>
    <name evidence="3" type="ORF">Poli38472_003967</name>
</gene>
<feature type="transmembrane region" description="Helical" evidence="2">
    <location>
        <begin position="806"/>
        <end position="834"/>
    </location>
</feature>
<organism evidence="3 4">
    <name type="scientific">Pythium oligandrum</name>
    <name type="common">Mycoparasitic fungus</name>
    <dbReference type="NCBI Taxonomy" id="41045"/>
    <lineage>
        <taxon>Eukaryota</taxon>
        <taxon>Sar</taxon>
        <taxon>Stramenopiles</taxon>
        <taxon>Oomycota</taxon>
        <taxon>Peronosporomycetes</taxon>
        <taxon>Pythiales</taxon>
        <taxon>Pythiaceae</taxon>
        <taxon>Pythium</taxon>
    </lineage>
</organism>
<feature type="region of interest" description="Disordered" evidence="1">
    <location>
        <begin position="201"/>
        <end position="229"/>
    </location>
</feature>
<keyword evidence="2" id="KW-0812">Transmembrane</keyword>